<dbReference type="Proteomes" id="UP000255224">
    <property type="component" value="Unassembled WGS sequence"/>
</dbReference>
<protein>
    <submittedName>
        <fullName evidence="1">Uncharacterized protein</fullName>
    </submittedName>
</protein>
<gene>
    <name evidence="1" type="ORF">NCTC13533_01940</name>
</gene>
<reference evidence="1 2" key="1">
    <citation type="submission" date="2018-06" db="EMBL/GenBank/DDBJ databases">
        <authorList>
            <consortium name="Pathogen Informatics"/>
            <person name="Doyle S."/>
        </authorList>
    </citation>
    <scope>NUCLEOTIDE SEQUENCE [LARGE SCALE GENOMIC DNA]</scope>
    <source>
        <strain evidence="1 2">NCTC13533</strain>
    </source>
</reference>
<sequence>MSLTDSEILLLEQLIHDREVDKLFSRLTTITEETNPNYKLLFEAINSQKWGFNDKNRPVV</sequence>
<accession>A0A376DVG5</accession>
<organism evidence="1 2">
    <name type="scientific">Chryseobacterium carnipullorum</name>
    <dbReference type="NCBI Taxonomy" id="1124835"/>
    <lineage>
        <taxon>Bacteria</taxon>
        <taxon>Pseudomonadati</taxon>
        <taxon>Bacteroidota</taxon>
        <taxon>Flavobacteriia</taxon>
        <taxon>Flavobacteriales</taxon>
        <taxon>Weeksellaceae</taxon>
        <taxon>Chryseobacterium group</taxon>
        <taxon>Chryseobacterium</taxon>
    </lineage>
</organism>
<proteinExistence type="predicted"/>
<dbReference type="EMBL" id="UFVQ01000003">
    <property type="protein sequence ID" value="STC95631.1"/>
    <property type="molecule type" value="Genomic_DNA"/>
</dbReference>
<dbReference type="AlphaFoldDB" id="A0A376DVG5"/>
<evidence type="ECO:0000313" key="2">
    <source>
        <dbReference type="Proteomes" id="UP000255224"/>
    </source>
</evidence>
<name>A0A376DVG5_CHRCU</name>
<evidence type="ECO:0000313" key="1">
    <source>
        <dbReference type="EMBL" id="STC95631.1"/>
    </source>
</evidence>